<gene>
    <name evidence="1" type="ORF">BJ508DRAFT_83774</name>
</gene>
<protein>
    <submittedName>
        <fullName evidence="1">Uncharacterized protein</fullName>
    </submittedName>
</protein>
<accession>A0A3N4IBC8</accession>
<dbReference type="EMBL" id="ML119669">
    <property type="protein sequence ID" value="RPA82756.1"/>
    <property type="molecule type" value="Genomic_DNA"/>
</dbReference>
<reference evidence="1 2" key="1">
    <citation type="journal article" date="2018" name="Nat. Ecol. Evol.">
        <title>Pezizomycetes genomes reveal the molecular basis of ectomycorrhizal truffle lifestyle.</title>
        <authorList>
            <person name="Murat C."/>
            <person name="Payen T."/>
            <person name="Noel B."/>
            <person name="Kuo A."/>
            <person name="Morin E."/>
            <person name="Chen J."/>
            <person name="Kohler A."/>
            <person name="Krizsan K."/>
            <person name="Balestrini R."/>
            <person name="Da Silva C."/>
            <person name="Montanini B."/>
            <person name="Hainaut M."/>
            <person name="Levati E."/>
            <person name="Barry K.W."/>
            <person name="Belfiori B."/>
            <person name="Cichocki N."/>
            <person name="Clum A."/>
            <person name="Dockter R.B."/>
            <person name="Fauchery L."/>
            <person name="Guy J."/>
            <person name="Iotti M."/>
            <person name="Le Tacon F."/>
            <person name="Lindquist E.A."/>
            <person name="Lipzen A."/>
            <person name="Malagnac F."/>
            <person name="Mello A."/>
            <person name="Molinier V."/>
            <person name="Miyauchi S."/>
            <person name="Poulain J."/>
            <person name="Riccioni C."/>
            <person name="Rubini A."/>
            <person name="Sitrit Y."/>
            <person name="Splivallo R."/>
            <person name="Traeger S."/>
            <person name="Wang M."/>
            <person name="Zifcakova L."/>
            <person name="Wipf D."/>
            <person name="Zambonelli A."/>
            <person name="Paolocci F."/>
            <person name="Nowrousian M."/>
            <person name="Ottonello S."/>
            <person name="Baldrian P."/>
            <person name="Spatafora J.W."/>
            <person name="Henrissat B."/>
            <person name="Nagy L.G."/>
            <person name="Aury J.M."/>
            <person name="Wincker P."/>
            <person name="Grigoriev I.V."/>
            <person name="Bonfante P."/>
            <person name="Martin F.M."/>
        </authorList>
    </citation>
    <scope>NUCLEOTIDE SEQUENCE [LARGE SCALE GENOMIC DNA]</scope>
    <source>
        <strain evidence="1 2">RN42</strain>
    </source>
</reference>
<dbReference type="Proteomes" id="UP000275078">
    <property type="component" value="Unassembled WGS sequence"/>
</dbReference>
<keyword evidence="2" id="KW-1185">Reference proteome</keyword>
<evidence type="ECO:0000313" key="2">
    <source>
        <dbReference type="Proteomes" id="UP000275078"/>
    </source>
</evidence>
<evidence type="ECO:0000313" key="1">
    <source>
        <dbReference type="EMBL" id="RPA82756.1"/>
    </source>
</evidence>
<dbReference type="AlphaFoldDB" id="A0A3N4IBC8"/>
<organism evidence="1 2">
    <name type="scientific">Ascobolus immersus RN42</name>
    <dbReference type="NCBI Taxonomy" id="1160509"/>
    <lineage>
        <taxon>Eukaryota</taxon>
        <taxon>Fungi</taxon>
        <taxon>Dikarya</taxon>
        <taxon>Ascomycota</taxon>
        <taxon>Pezizomycotina</taxon>
        <taxon>Pezizomycetes</taxon>
        <taxon>Pezizales</taxon>
        <taxon>Ascobolaceae</taxon>
        <taxon>Ascobolus</taxon>
    </lineage>
</organism>
<sequence>MSSRASPVHQCLHTILAFHHLRSLPPNSPLDPHKRLLTIPINLRSHPEPYHFNEQEIVPQSATGVFPLPRVLNEGLSASFLYIIRWLSSSVRRMATAILYQYRGKSYRFLQVRSVQFRRVCRTWHKKAGSTSNDKTDRP</sequence>
<proteinExistence type="predicted"/>
<name>A0A3N4IBC8_ASCIM</name>